<evidence type="ECO:0000256" key="17">
    <source>
        <dbReference type="ARBA" id="ARBA00048380"/>
    </source>
</evidence>
<evidence type="ECO:0000256" key="7">
    <source>
        <dbReference type="ARBA" id="ARBA00023239"/>
    </source>
</evidence>
<feature type="binding site" evidence="30">
    <location>
        <position position="211"/>
    </location>
    <ligand>
        <name>Zn(2+)</name>
        <dbReference type="ChEBI" id="CHEBI:29105"/>
        <label>1</label>
    </ligand>
</feature>
<proteinExistence type="inferred from homology"/>
<keyword evidence="33" id="KW-1185">Reference proteome</keyword>
<dbReference type="FunFam" id="1.10.150.900:FF:000003">
    <property type="entry name" value="N-fatty-acyl-amino acid synthase/hydrolase PM20D1"/>
    <property type="match status" value="1"/>
</dbReference>
<gene>
    <name evidence="32" type="ORF">NHX12_012322</name>
</gene>
<comment type="similarity">
    <text evidence="2">Belongs to the peptidase M20A family.</text>
</comment>
<dbReference type="FunFam" id="3.40.630.10:FF:000027">
    <property type="entry name" value="N-fatty-acyl-amino acid synthase/hydrolase PM20D1"/>
    <property type="match status" value="1"/>
</dbReference>
<dbReference type="GO" id="GO:0016829">
    <property type="term" value="F:lyase activity"/>
    <property type="evidence" value="ECO:0007669"/>
    <property type="project" value="UniProtKB-KW"/>
</dbReference>
<dbReference type="CDD" id="cd05674">
    <property type="entry name" value="M20_yscS"/>
    <property type="match status" value="1"/>
</dbReference>
<keyword evidence="6 30" id="KW-0862">Zinc</keyword>
<comment type="function">
    <text evidence="9">Secreted enzyme that regulates the endogenous N-fatty acyl amino acid (NAAs) tissue and circulating levels by functioning as a bidirectional NAA synthase/hydrolase. It condenses free fatty acids and free amino acids to generate NAAs and bidirectionally catalyzes the reverse hydrolysis reaction. Some of these NAAs stimulate oxidative metabolism via mitochondrial uncoupling, increasing energy expenditure in a UPC1-independent manner. Thereby, this secreted protein may indirectly regulate whole body energy expenditure. PM20D1 circulates in tight association with both low- and high-density (LDL and HDL,respectively) lipoprotein particles.</text>
</comment>
<dbReference type="GO" id="GO:0004046">
    <property type="term" value="F:aminoacylase activity"/>
    <property type="evidence" value="ECO:0007669"/>
    <property type="project" value="UniProtKB-EC"/>
</dbReference>
<comment type="catalytic activity">
    <reaction evidence="20">
        <text>N-(9Z-octadecenoyl)-L-serine + H2O = L-serine + (9Z)-octadecenoate</text>
        <dbReference type="Rhea" id="RHEA:51352"/>
        <dbReference type="ChEBI" id="CHEBI:15377"/>
        <dbReference type="ChEBI" id="CHEBI:30823"/>
        <dbReference type="ChEBI" id="CHEBI:33384"/>
        <dbReference type="ChEBI" id="CHEBI:134031"/>
    </reaction>
    <physiologicalReaction direction="left-to-right" evidence="20">
        <dbReference type="Rhea" id="RHEA:51353"/>
    </physiologicalReaction>
</comment>
<comment type="catalytic activity">
    <reaction evidence="13">
        <text>N-(9Z-octadecenoyl)-L-tyrosine + H2O = L-tyrosine + (9Z)-octadecenoate</text>
        <dbReference type="Rhea" id="RHEA:64184"/>
        <dbReference type="ChEBI" id="CHEBI:15377"/>
        <dbReference type="ChEBI" id="CHEBI:30823"/>
        <dbReference type="ChEBI" id="CHEBI:58315"/>
        <dbReference type="ChEBI" id="CHEBI:149734"/>
    </reaction>
    <physiologicalReaction direction="left-to-right" evidence="13">
        <dbReference type="Rhea" id="RHEA:64185"/>
    </physiologicalReaction>
</comment>
<dbReference type="Gene3D" id="3.30.70.360">
    <property type="match status" value="1"/>
</dbReference>
<dbReference type="SUPFAM" id="SSF53187">
    <property type="entry name" value="Zn-dependent exopeptidases"/>
    <property type="match status" value="1"/>
</dbReference>
<keyword evidence="4 30" id="KW-0479">Metal-binding</keyword>
<comment type="pathway">
    <text evidence="1">Lipid metabolism; fatty acid metabolism.</text>
</comment>
<dbReference type="SUPFAM" id="SSF55031">
    <property type="entry name" value="Bacterial exopeptidase dimerisation domain"/>
    <property type="match status" value="1"/>
</dbReference>
<comment type="catalytic activity">
    <reaction evidence="12">
        <text>N-octadecanoyl-L-phenylalanine + H2O = octadecanoate + L-phenylalanine</text>
        <dbReference type="Rhea" id="RHEA:64128"/>
        <dbReference type="ChEBI" id="CHEBI:15377"/>
        <dbReference type="ChEBI" id="CHEBI:25629"/>
        <dbReference type="ChEBI" id="CHEBI:58095"/>
        <dbReference type="ChEBI" id="CHEBI:149700"/>
    </reaction>
    <physiologicalReaction direction="left-to-right" evidence="12">
        <dbReference type="Rhea" id="RHEA:64129"/>
    </physiologicalReaction>
</comment>
<dbReference type="Pfam" id="PF07687">
    <property type="entry name" value="M20_dimer"/>
    <property type="match status" value="1"/>
</dbReference>
<evidence type="ECO:0000256" key="23">
    <source>
        <dbReference type="ARBA" id="ARBA00048827"/>
    </source>
</evidence>
<comment type="catalytic activity">
    <reaction evidence="25">
        <text>L-phenylalanine + (9Z)-octadecenoate = N-(9Z-octadecenoyl)-L-phenylalanine + H2O</text>
        <dbReference type="Rhea" id="RHEA:51300"/>
        <dbReference type="ChEBI" id="CHEBI:15377"/>
        <dbReference type="ChEBI" id="CHEBI:30823"/>
        <dbReference type="ChEBI" id="CHEBI:58095"/>
        <dbReference type="ChEBI" id="CHEBI:134020"/>
    </reaction>
    <physiologicalReaction direction="left-to-right" evidence="25">
        <dbReference type="Rhea" id="RHEA:51301"/>
    </physiologicalReaction>
    <physiologicalReaction direction="right-to-left" evidence="25">
        <dbReference type="Rhea" id="RHEA:51302"/>
    </physiologicalReaction>
</comment>
<feature type="binding site" evidence="30">
    <location>
        <position position="176"/>
    </location>
    <ligand>
        <name>Zn(2+)</name>
        <dbReference type="ChEBI" id="CHEBI:29105"/>
        <label>2</label>
    </ligand>
</feature>
<dbReference type="Pfam" id="PF01546">
    <property type="entry name" value="Peptidase_M20"/>
    <property type="match status" value="1"/>
</dbReference>
<evidence type="ECO:0000256" key="10">
    <source>
        <dbReference type="ARBA" id="ARBA00047450"/>
    </source>
</evidence>
<feature type="binding site" evidence="30">
    <location>
        <position position="483"/>
    </location>
    <ligand>
        <name>Zn(2+)</name>
        <dbReference type="ChEBI" id="CHEBI:29105"/>
        <label>1</label>
    </ligand>
</feature>
<evidence type="ECO:0000313" key="33">
    <source>
        <dbReference type="Proteomes" id="UP001148018"/>
    </source>
</evidence>
<comment type="catalytic activity">
    <reaction evidence="14">
        <text>(5Z,8Z,11Z,14Z)-eicosatetraenoate + L-phenylalanine = N-(5Z,8Z,11Z,14Z-eicosatetraenoyl)-L-phenylalanine + H2O</text>
        <dbReference type="Rhea" id="RHEA:51312"/>
        <dbReference type="ChEBI" id="CHEBI:15377"/>
        <dbReference type="ChEBI" id="CHEBI:32395"/>
        <dbReference type="ChEBI" id="CHEBI:58095"/>
        <dbReference type="ChEBI" id="CHEBI:134022"/>
    </reaction>
    <physiologicalReaction direction="left-to-right" evidence="14">
        <dbReference type="Rhea" id="RHEA:51313"/>
    </physiologicalReaction>
    <physiologicalReaction direction="right-to-left" evidence="14">
        <dbReference type="Rhea" id="RHEA:51314"/>
    </physiologicalReaction>
</comment>
<dbReference type="GO" id="GO:0043604">
    <property type="term" value="P:amide biosynthetic process"/>
    <property type="evidence" value="ECO:0007669"/>
    <property type="project" value="UniProtKB-ARBA"/>
</dbReference>
<evidence type="ECO:0000256" key="24">
    <source>
        <dbReference type="ARBA" id="ARBA00048840"/>
    </source>
</evidence>
<dbReference type="InterPro" id="IPR002933">
    <property type="entry name" value="Peptidase_M20"/>
</dbReference>
<evidence type="ECO:0000256" key="21">
    <source>
        <dbReference type="ARBA" id="ARBA00048729"/>
    </source>
</evidence>
<reference evidence="32" key="1">
    <citation type="submission" date="2022-07" db="EMBL/GenBank/DDBJ databases">
        <title>Chromosome-level genome of Muraenolepis orangiensis.</title>
        <authorList>
            <person name="Kim J."/>
        </authorList>
    </citation>
    <scope>NUCLEOTIDE SEQUENCE</scope>
    <source>
        <strain evidence="32">KU_S4_2022</strain>
        <tissue evidence="32">Muscle</tissue>
    </source>
</reference>
<keyword evidence="5" id="KW-0378">Hydrolase</keyword>
<name>A0A9Q0DC96_9TELE</name>
<dbReference type="InterPro" id="IPR011650">
    <property type="entry name" value="Peptidase_M20_dimer"/>
</dbReference>
<comment type="catalytic activity">
    <reaction evidence="16">
        <text>N-(9Z-octadecenoyl)-L-methionine + H2O = (9Z)-octadecenoate + L-methionine</text>
        <dbReference type="Rhea" id="RHEA:64144"/>
        <dbReference type="ChEBI" id="CHEBI:15377"/>
        <dbReference type="ChEBI" id="CHEBI:30823"/>
        <dbReference type="ChEBI" id="CHEBI:57844"/>
        <dbReference type="ChEBI" id="CHEBI:149732"/>
    </reaction>
    <physiologicalReaction direction="left-to-right" evidence="16">
        <dbReference type="Rhea" id="RHEA:64145"/>
    </physiologicalReaction>
</comment>
<evidence type="ECO:0000256" key="30">
    <source>
        <dbReference type="PIRSR" id="PIRSR037217-2"/>
    </source>
</evidence>
<dbReference type="GO" id="GO:0006629">
    <property type="term" value="P:lipid metabolic process"/>
    <property type="evidence" value="ECO:0007669"/>
    <property type="project" value="UniProtKB-ARBA"/>
</dbReference>
<comment type="catalytic activity">
    <reaction evidence="19">
        <text>an N-acyl-L-amino acid + H2O = an L-alpha-amino acid + a carboxylate</text>
        <dbReference type="Rhea" id="RHEA:15565"/>
        <dbReference type="ChEBI" id="CHEBI:15377"/>
        <dbReference type="ChEBI" id="CHEBI:29067"/>
        <dbReference type="ChEBI" id="CHEBI:59869"/>
        <dbReference type="ChEBI" id="CHEBI:59874"/>
        <dbReference type="EC" id="3.5.1.14"/>
    </reaction>
    <physiologicalReaction direction="left-to-right" evidence="19">
        <dbReference type="Rhea" id="RHEA:15566"/>
    </physiologicalReaction>
    <physiologicalReaction direction="right-to-left" evidence="19">
        <dbReference type="Rhea" id="RHEA:15567"/>
    </physiologicalReaction>
</comment>
<comment type="catalytic activity">
    <reaction evidence="21">
        <text>N-(9Z-octadecenoyl)-L-glutamine + H2O = L-glutamine + (9Z)-octadecenoate</text>
        <dbReference type="Rhea" id="RHEA:51356"/>
        <dbReference type="ChEBI" id="CHEBI:15377"/>
        <dbReference type="ChEBI" id="CHEBI:30823"/>
        <dbReference type="ChEBI" id="CHEBI:58359"/>
        <dbReference type="ChEBI" id="CHEBI:134033"/>
    </reaction>
    <physiologicalReaction direction="left-to-right" evidence="21">
        <dbReference type="Rhea" id="RHEA:51357"/>
    </physiologicalReaction>
</comment>
<comment type="pathway">
    <text evidence="28">Energy metabolism; electron transfer.</text>
</comment>
<dbReference type="GO" id="GO:0006520">
    <property type="term" value="P:amino acid metabolic process"/>
    <property type="evidence" value="ECO:0007669"/>
    <property type="project" value="UniProtKB-ARBA"/>
</dbReference>
<evidence type="ECO:0000256" key="13">
    <source>
        <dbReference type="ARBA" id="ARBA00047866"/>
    </source>
</evidence>
<feature type="binding site" evidence="30">
    <location>
        <position position="176"/>
    </location>
    <ligand>
        <name>Zn(2+)</name>
        <dbReference type="ChEBI" id="CHEBI:29105"/>
        <label>1</label>
    </ligand>
</feature>
<evidence type="ECO:0000259" key="31">
    <source>
        <dbReference type="Pfam" id="PF07687"/>
    </source>
</evidence>
<comment type="catalytic activity">
    <reaction evidence="15">
        <text>N-hexadecanoyl-L-phenylalanine + H2O = hexadecanoate + L-phenylalanine</text>
        <dbReference type="Rhea" id="RHEA:64124"/>
        <dbReference type="ChEBI" id="CHEBI:7896"/>
        <dbReference type="ChEBI" id="CHEBI:15377"/>
        <dbReference type="ChEBI" id="CHEBI:58095"/>
        <dbReference type="ChEBI" id="CHEBI:149699"/>
    </reaction>
    <physiologicalReaction direction="left-to-right" evidence="15">
        <dbReference type="Rhea" id="RHEA:64125"/>
    </physiologicalReaction>
</comment>
<evidence type="ECO:0000256" key="9">
    <source>
        <dbReference type="ARBA" id="ARBA00046147"/>
    </source>
</evidence>
<evidence type="ECO:0000256" key="26">
    <source>
        <dbReference type="ARBA" id="ARBA00049100"/>
    </source>
</evidence>
<dbReference type="AlphaFoldDB" id="A0A9Q0DC96"/>
<dbReference type="Gene3D" id="3.40.630.10">
    <property type="entry name" value="Zn peptidases"/>
    <property type="match status" value="1"/>
</dbReference>
<comment type="catalytic activity">
    <reaction evidence="27">
        <text>N-(9Z-octadecenoyl)-L-lysine + H2O = L-lysine + (9Z)-octadecenoate</text>
        <dbReference type="Rhea" id="RHEA:64192"/>
        <dbReference type="ChEBI" id="CHEBI:15377"/>
        <dbReference type="ChEBI" id="CHEBI:30823"/>
        <dbReference type="ChEBI" id="CHEBI:32551"/>
        <dbReference type="ChEBI" id="CHEBI:149731"/>
    </reaction>
    <physiologicalReaction direction="left-to-right" evidence="27">
        <dbReference type="Rhea" id="RHEA:64193"/>
    </physiologicalReaction>
</comment>
<evidence type="ECO:0000256" key="27">
    <source>
        <dbReference type="ARBA" id="ARBA00049457"/>
    </source>
</evidence>
<evidence type="ECO:0000256" key="18">
    <source>
        <dbReference type="ARBA" id="ARBA00048402"/>
    </source>
</evidence>
<evidence type="ECO:0000256" key="20">
    <source>
        <dbReference type="ARBA" id="ARBA00048597"/>
    </source>
</evidence>
<dbReference type="EMBL" id="JANIIK010000117">
    <property type="protein sequence ID" value="KAJ3585915.1"/>
    <property type="molecule type" value="Genomic_DNA"/>
</dbReference>
<dbReference type="OrthoDB" id="3064516at2759"/>
<dbReference type="GO" id="GO:0005576">
    <property type="term" value="C:extracellular region"/>
    <property type="evidence" value="ECO:0007669"/>
    <property type="project" value="UniProtKB-ARBA"/>
</dbReference>
<dbReference type="GO" id="GO:0046872">
    <property type="term" value="F:metal ion binding"/>
    <property type="evidence" value="ECO:0007669"/>
    <property type="project" value="UniProtKB-KW"/>
</dbReference>
<comment type="caution">
    <text evidence="32">The sequence shown here is derived from an EMBL/GenBank/DDBJ whole genome shotgun (WGS) entry which is preliminary data.</text>
</comment>
<comment type="catalytic activity">
    <reaction evidence="24">
        <text>an N-acyl-aromatic L-alpha-amino acid + H2O = an aromatic L-alpha-amino acid + a carboxylate</text>
        <dbReference type="Rhea" id="RHEA:54184"/>
        <dbReference type="ChEBI" id="CHEBI:15377"/>
        <dbReference type="ChEBI" id="CHEBI:29067"/>
        <dbReference type="ChEBI" id="CHEBI:84824"/>
        <dbReference type="ChEBI" id="CHEBI:138093"/>
        <dbReference type="EC" id="3.5.1.114"/>
    </reaction>
    <physiologicalReaction direction="left-to-right" evidence="24">
        <dbReference type="Rhea" id="RHEA:54185"/>
    </physiologicalReaction>
    <physiologicalReaction direction="right-to-left" evidence="24">
        <dbReference type="Rhea" id="RHEA:54186"/>
    </physiologicalReaction>
</comment>
<comment type="catalytic activity">
    <reaction evidence="17">
        <text>N-(9Z-octadecenoyl)-L-asparagine + H2O = L-asparagine + (9Z)-octadecenoate</text>
        <dbReference type="Rhea" id="RHEA:64136"/>
        <dbReference type="ChEBI" id="CHEBI:15377"/>
        <dbReference type="ChEBI" id="CHEBI:30823"/>
        <dbReference type="ChEBI" id="CHEBI:58048"/>
        <dbReference type="ChEBI" id="CHEBI:149730"/>
    </reaction>
    <physiologicalReaction direction="left-to-right" evidence="17">
        <dbReference type="Rhea" id="RHEA:64137"/>
    </physiologicalReaction>
</comment>
<feature type="binding site" evidence="30">
    <location>
        <position position="143"/>
    </location>
    <ligand>
        <name>Zn(2+)</name>
        <dbReference type="ChEBI" id="CHEBI:29105"/>
        <label>2</label>
    </ligand>
</feature>
<dbReference type="PANTHER" id="PTHR45962:SF1">
    <property type="entry name" value="N-FATTY-ACYL-AMINO ACID SYNTHASE_HYDROLASE PM20D1"/>
    <property type="match status" value="1"/>
</dbReference>
<dbReference type="GO" id="GO:0043605">
    <property type="term" value="P:amide catabolic process"/>
    <property type="evidence" value="ECO:0007669"/>
    <property type="project" value="TreeGrafter"/>
</dbReference>
<evidence type="ECO:0000256" key="11">
    <source>
        <dbReference type="ARBA" id="ARBA00047567"/>
    </source>
</evidence>
<accession>A0A9Q0DC96</accession>
<evidence type="ECO:0000256" key="5">
    <source>
        <dbReference type="ARBA" id="ARBA00022801"/>
    </source>
</evidence>
<evidence type="ECO:0000256" key="25">
    <source>
        <dbReference type="ARBA" id="ARBA00048879"/>
    </source>
</evidence>
<evidence type="ECO:0000256" key="6">
    <source>
        <dbReference type="ARBA" id="ARBA00022833"/>
    </source>
</evidence>
<evidence type="ECO:0000256" key="19">
    <source>
        <dbReference type="ARBA" id="ARBA00048579"/>
    </source>
</evidence>
<dbReference type="GO" id="GO:1990845">
    <property type="term" value="P:adaptive thermogenesis"/>
    <property type="evidence" value="ECO:0007669"/>
    <property type="project" value="UniProtKB-ARBA"/>
</dbReference>
<organism evidence="32 33">
    <name type="scientific">Muraenolepis orangiensis</name>
    <name type="common">Patagonian moray cod</name>
    <dbReference type="NCBI Taxonomy" id="630683"/>
    <lineage>
        <taxon>Eukaryota</taxon>
        <taxon>Metazoa</taxon>
        <taxon>Chordata</taxon>
        <taxon>Craniata</taxon>
        <taxon>Vertebrata</taxon>
        <taxon>Euteleostomi</taxon>
        <taxon>Actinopterygii</taxon>
        <taxon>Neopterygii</taxon>
        <taxon>Teleostei</taxon>
        <taxon>Neoteleostei</taxon>
        <taxon>Acanthomorphata</taxon>
        <taxon>Zeiogadaria</taxon>
        <taxon>Gadariae</taxon>
        <taxon>Gadiformes</taxon>
        <taxon>Muraenolepidoidei</taxon>
        <taxon>Muraenolepididae</taxon>
        <taxon>Muraenolepis</taxon>
    </lineage>
</organism>
<evidence type="ECO:0000313" key="32">
    <source>
        <dbReference type="EMBL" id="KAJ3585915.1"/>
    </source>
</evidence>
<evidence type="ECO:0000256" key="12">
    <source>
        <dbReference type="ARBA" id="ARBA00047723"/>
    </source>
</evidence>
<evidence type="ECO:0000256" key="15">
    <source>
        <dbReference type="ARBA" id="ARBA00047879"/>
    </source>
</evidence>
<evidence type="ECO:0000256" key="4">
    <source>
        <dbReference type="ARBA" id="ARBA00022723"/>
    </source>
</evidence>
<protein>
    <recommendedName>
        <fullName evidence="31">Peptidase M20 dimerisation domain-containing protein</fullName>
    </recommendedName>
</protein>
<evidence type="ECO:0000256" key="8">
    <source>
        <dbReference type="ARBA" id="ARBA00034698"/>
    </source>
</evidence>
<sequence length="523" mass="58281">MAGAGPKKSKVFRYLKYIFLAVLCVLLSLFTVALLRTLSLNVNVGLQLAHWEETNHIGLDLSQRQREEMLTRFKEAIRIPTVSYSPTDLNTTALREFSSLLRKAFPTVFASSLVQHEVVAEYSHLFWVQGSQPDLLPYMLLAHIDVVPASESDGWEAPPFSAKEIDDFIYGRGTLDNKECVMGILQALEYLLLRGYAPRRGFYIGLGHDEEVSGFNGAMNVARLLEQRHVQLSFLLDEGLLVVDGVLKGLDGPAALIGVTEKGMATVKLSVITAPGHSSMPPRESSIGILAAAVKRLEDNPMPMLFGQGPERGTFEHLAHKFNFPLRFMASNLWLFAPIVGRFLALKPETNAITRTTTAVTMFNGGVKYNILPSVAEAYVNLRIHSAHSVREVMDLMEWTVGDQRVRMDLVEGFDPLPVSSYSETSFGFQILKKSILDVFPQLTVAPGVCMANTDSRHYKDLTTGVYRFAPIWAKPGDAQRIHGINERISKKNYEDMVGFYSTLIQNCDVRTLPESHSGVHEF</sequence>
<feature type="binding site" evidence="30">
    <location>
        <position position="237"/>
    </location>
    <ligand>
        <name>Zn(2+)</name>
        <dbReference type="ChEBI" id="CHEBI:29105"/>
        <label>2</label>
    </ligand>
</feature>
<feature type="active site" evidence="29">
    <location>
        <position position="145"/>
    </location>
</feature>
<comment type="catalytic activity">
    <reaction evidence="23">
        <text>N-(9Z-octadecenoyl)-L-leucine + H2O = L-leucine + (9Z)-octadecenoate</text>
        <dbReference type="Rhea" id="RHEA:51360"/>
        <dbReference type="ChEBI" id="CHEBI:15377"/>
        <dbReference type="ChEBI" id="CHEBI:30823"/>
        <dbReference type="ChEBI" id="CHEBI:57427"/>
        <dbReference type="ChEBI" id="CHEBI:134035"/>
    </reaction>
    <physiologicalReaction direction="left-to-right" evidence="23">
        <dbReference type="Rhea" id="RHEA:51361"/>
    </physiologicalReaction>
    <physiologicalReaction direction="right-to-left" evidence="23">
        <dbReference type="Rhea" id="RHEA:51362"/>
    </physiologicalReaction>
</comment>
<evidence type="ECO:0000256" key="29">
    <source>
        <dbReference type="PIRSR" id="PIRSR037217-1"/>
    </source>
</evidence>
<dbReference type="InterPro" id="IPR017141">
    <property type="entry name" value="Pept_M20_carboxypep"/>
</dbReference>
<dbReference type="Gene3D" id="1.10.150.900">
    <property type="match status" value="1"/>
</dbReference>
<feature type="domain" description="Peptidase M20 dimerisation" evidence="31">
    <location>
        <begin position="260"/>
        <end position="398"/>
    </location>
</feature>
<dbReference type="GO" id="GO:0004181">
    <property type="term" value="F:metallocarboxypeptidase activity"/>
    <property type="evidence" value="ECO:0007669"/>
    <property type="project" value="InterPro"/>
</dbReference>
<keyword evidence="3" id="KW-0645">Protease</keyword>
<comment type="catalytic activity">
    <reaction evidence="10">
        <text>(9Z)-octadecenoate + glycine = N-(9Z-octadecenoyl)glycine + H2O</text>
        <dbReference type="Rhea" id="RHEA:51316"/>
        <dbReference type="ChEBI" id="CHEBI:15377"/>
        <dbReference type="ChEBI" id="CHEBI:30823"/>
        <dbReference type="ChEBI" id="CHEBI:57305"/>
        <dbReference type="ChEBI" id="CHEBI:133992"/>
    </reaction>
    <physiologicalReaction direction="right-to-left" evidence="10">
        <dbReference type="Rhea" id="RHEA:51318"/>
    </physiologicalReaction>
</comment>
<evidence type="ECO:0000256" key="14">
    <source>
        <dbReference type="ARBA" id="ARBA00047874"/>
    </source>
</evidence>
<evidence type="ECO:0000256" key="22">
    <source>
        <dbReference type="ARBA" id="ARBA00048822"/>
    </source>
</evidence>
<dbReference type="InterPro" id="IPR047177">
    <property type="entry name" value="Pept_M20A"/>
</dbReference>
<evidence type="ECO:0000256" key="2">
    <source>
        <dbReference type="ARBA" id="ARBA00006247"/>
    </source>
</evidence>
<comment type="catalytic activity">
    <reaction evidence="18">
        <text>N-(5Z,8Z,11Z,14Z)-eicosatetraenoyl-glycine + H2O = (5Z,8Z,11Z,14Z)-eicosatetraenoate + glycine</text>
        <dbReference type="Rhea" id="RHEA:64108"/>
        <dbReference type="ChEBI" id="CHEBI:15377"/>
        <dbReference type="ChEBI" id="CHEBI:32395"/>
        <dbReference type="ChEBI" id="CHEBI:57305"/>
        <dbReference type="ChEBI" id="CHEBI:59002"/>
    </reaction>
    <physiologicalReaction direction="left-to-right" evidence="18">
        <dbReference type="Rhea" id="RHEA:64109"/>
    </physiologicalReaction>
    <physiologicalReaction direction="right-to-left" evidence="18">
        <dbReference type="Rhea" id="RHEA:64110"/>
    </physiologicalReaction>
</comment>
<dbReference type="InterPro" id="IPR036264">
    <property type="entry name" value="Bact_exopeptidase_dim_dom"/>
</dbReference>
<evidence type="ECO:0000256" key="3">
    <source>
        <dbReference type="ARBA" id="ARBA00022670"/>
    </source>
</evidence>
<feature type="active site" description="Proton acceptor" evidence="29">
    <location>
        <position position="210"/>
    </location>
</feature>
<dbReference type="PANTHER" id="PTHR45962">
    <property type="entry name" value="N-FATTY-ACYL-AMINO ACID SYNTHASE/HYDROLASE PM20D1"/>
    <property type="match status" value="1"/>
</dbReference>
<comment type="catalytic activity">
    <reaction evidence="22">
        <text>N-(9Z-octadecenoyl)-L-tryptophan + H2O = L-tryptophan + (9Z)-octadecenoate</text>
        <dbReference type="Rhea" id="RHEA:64176"/>
        <dbReference type="ChEBI" id="CHEBI:15377"/>
        <dbReference type="ChEBI" id="CHEBI:30823"/>
        <dbReference type="ChEBI" id="CHEBI:57912"/>
        <dbReference type="ChEBI" id="CHEBI:149733"/>
    </reaction>
    <physiologicalReaction direction="left-to-right" evidence="22">
        <dbReference type="Rhea" id="RHEA:64177"/>
    </physiologicalReaction>
</comment>
<dbReference type="Proteomes" id="UP001148018">
    <property type="component" value="Unassembled WGS sequence"/>
</dbReference>
<comment type="catalytic activity">
    <reaction evidence="11">
        <text>N-(4Z,7Z,10Z,13Z,16Z,19Z-docosahexaenoyl)-L-phenylalanine + H2O = (4Z,7Z,10Z,13Z,16Z,19Z)-docosahexaenoate + L-phenylalanine</text>
        <dbReference type="Rhea" id="RHEA:64132"/>
        <dbReference type="ChEBI" id="CHEBI:15377"/>
        <dbReference type="ChEBI" id="CHEBI:58095"/>
        <dbReference type="ChEBI" id="CHEBI:77016"/>
        <dbReference type="ChEBI" id="CHEBI:149701"/>
    </reaction>
    <physiologicalReaction direction="left-to-right" evidence="11">
        <dbReference type="Rhea" id="RHEA:64133"/>
    </physiologicalReaction>
</comment>
<comment type="pathway">
    <text evidence="8">Amino-acid metabolism.</text>
</comment>
<dbReference type="PIRSF" id="PIRSF037217">
    <property type="entry name" value="Carboxypeptidase_S"/>
    <property type="match status" value="1"/>
</dbReference>
<evidence type="ECO:0000256" key="28">
    <source>
        <dbReference type="ARBA" id="ARBA00060529"/>
    </source>
</evidence>
<comment type="catalytic activity">
    <reaction evidence="26">
        <text>N-(5Z,8Z,11Z,14Z-eicosatetraenoyl)-L-serine + H2O = (5Z,8Z,11Z,14Z)-eicosatetraenoate + L-serine</text>
        <dbReference type="Rhea" id="RHEA:64116"/>
        <dbReference type="ChEBI" id="CHEBI:15377"/>
        <dbReference type="ChEBI" id="CHEBI:32395"/>
        <dbReference type="ChEBI" id="CHEBI:33384"/>
        <dbReference type="ChEBI" id="CHEBI:149697"/>
    </reaction>
    <physiologicalReaction direction="left-to-right" evidence="26">
        <dbReference type="Rhea" id="RHEA:64117"/>
    </physiologicalReaction>
    <physiologicalReaction direction="right-to-left" evidence="26">
        <dbReference type="Rhea" id="RHEA:64118"/>
    </physiologicalReaction>
</comment>
<dbReference type="GO" id="GO:0006508">
    <property type="term" value="P:proteolysis"/>
    <property type="evidence" value="ECO:0007669"/>
    <property type="project" value="UniProtKB-KW"/>
</dbReference>
<evidence type="ECO:0000256" key="1">
    <source>
        <dbReference type="ARBA" id="ARBA00004872"/>
    </source>
</evidence>
<evidence type="ECO:0000256" key="16">
    <source>
        <dbReference type="ARBA" id="ARBA00048145"/>
    </source>
</evidence>
<keyword evidence="7" id="KW-0456">Lyase</keyword>